<evidence type="ECO:0000313" key="6">
    <source>
        <dbReference type="Proteomes" id="UP000075221"/>
    </source>
</evidence>
<dbReference type="Pfam" id="PF00356">
    <property type="entry name" value="LacI"/>
    <property type="match status" value="1"/>
</dbReference>
<dbReference type="PROSITE" id="PS50932">
    <property type="entry name" value="HTH_LACI_2"/>
    <property type="match status" value="1"/>
</dbReference>
<evidence type="ECO:0000313" key="5">
    <source>
        <dbReference type="EMBL" id="AMS05729.1"/>
    </source>
</evidence>
<keyword evidence="2" id="KW-0238">DNA-binding</keyword>
<sequence>MGKNPTQSDVARLAGVSRGLVSLALSGSPMVAEDSRRRILAAAEELGYTRDLGAATLAAGRSQVLGVVLPDLRNPFFEGVVDAIGAHATTLKLLPLVATASDDRDREALILTRFRELRVAGVIMVSPVQPLDALETAAKAQPTVLIGADVASASLDTVHVDEDAAARLIVDHLVTRGWRSVVSLSEQSGPGEVWIERRQEALKAAARGAGLPYAGVEGRPGRGASAALREYLPQLGERAAVVAHNDLVAMDALAVVRDAGLRPGDDVAVIGFDDTYMAQRPEFDVTSVSQDTGELARLAMAALLERDEERGRHEAVVQPTLAVRSSS</sequence>
<evidence type="ECO:0000256" key="2">
    <source>
        <dbReference type="ARBA" id="ARBA00023125"/>
    </source>
</evidence>
<dbReference type="Pfam" id="PF13377">
    <property type="entry name" value="Peripla_BP_3"/>
    <property type="match status" value="1"/>
</dbReference>
<evidence type="ECO:0000256" key="1">
    <source>
        <dbReference type="ARBA" id="ARBA00023015"/>
    </source>
</evidence>
<dbReference type="InterPro" id="IPR028082">
    <property type="entry name" value="Peripla_BP_I"/>
</dbReference>
<dbReference type="InterPro" id="IPR046335">
    <property type="entry name" value="LacI/GalR-like_sensor"/>
</dbReference>
<dbReference type="Proteomes" id="UP000075221">
    <property type="component" value="Chromosome"/>
</dbReference>
<feature type="domain" description="HTH lacI-type" evidence="4">
    <location>
        <begin position="5"/>
        <end position="59"/>
    </location>
</feature>
<protein>
    <submittedName>
        <fullName evidence="5">LacI family transcriptional regulator</fullName>
    </submittedName>
</protein>
<dbReference type="SMART" id="SM00354">
    <property type="entry name" value="HTH_LACI"/>
    <property type="match status" value="1"/>
</dbReference>
<dbReference type="InterPro" id="IPR000843">
    <property type="entry name" value="HTH_LacI"/>
</dbReference>
<dbReference type="SUPFAM" id="SSF53822">
    <property type="entry name" value="Periplasmic binding protein-like I"/>
    <property type="match status" value="1"/>
</dbReference>
<keyword evidence="3" id="KW-0804">Transcription</keyword>
<proteinExistence type="predicted"/>
<dbReference type="GO" id="GO:0000976">
    <property type="term" value="F:transcription cis-regulatory region binding"/>
    <property type="evidence" value="ECO:0007669"/>
    <property type="project" value="TreeGrafter"/>
</dbReference>
<dbReference type="Gene3D" id="3.40.50.2300">
    <property type="match status" value="2"/>
</dbReference>
<organism evidence="5 6">
    <name type="scientific">Acidipropionibacterium acidipropionici</name>
    <dbReference type="NCBI Taxonomy" id="1748"/>
    <lineage>
        <taxon>Bacteria</taxon>
        <taxon>Bacillati</taxon>
        <taxon>Actinomycetota</taxon>
        <taxon>Actinomycetes</taxon>
        <taxon>Propionibacteriales</taxon>
        <taxon>Propionibacteriaceae</taxon>
        <taxon>Acidipropionibacterium</taxon>
    </lineage>
</organism>
<reference evidence="5 6" key="1">
    <citation type="submission" date="2016-02" db="EMBL/GenBank/DDBJ databases">
        <title>Complete Genome Sequence of Propionibacterium acidipropionici ATCC 55737.</title>
        <authorList>
            <person name="Luna Flores C.H."/>
            <person name="Nielsen L.K."/>
            <person name="Marcellin E."/>
        </authorList>
    </citation>
    <scope>NUCLEOTIDE SEQUENCE [LARGE SCALE GENOMIC DNA]</scope>
    <source>
        <strain evidence="5 6">ATCC 55737</strain>
    </source>
</reference>
<evidence type="ECO:0000259" key="4">
    <source>
        <dbReference type="PROSITE" id="PS50932"/>
    </source>
</evidence>
<dbReference type="GO" id="GO:0003700">
    <property type="term" value="F:DNA-binding transcription factor activity"/>
    <property type="evidence" value="ECO:0007669"/>
    <property type="project" value="TreeGrafter"/>
</dbReference>
<dbReference type="Gene3D" id="1.10.260.40">
    <property type="entry name" value="lambda repressor-like DNA-binding domains"/>
    <property type="match status" value="1"/>
</dbReference>
<dbReference type="PANTHER" id="PTHR30146">
    <property type="entry name" value="LACI-RELATED TRANSCRIPTIONAL REPRESSOR"/>
    <property type="match status" value="1"/>
</dbReference>
<dbReference type="EMBL" id="CP014352">
    <property type="protein sequence ID" value="AMS05729.1"/>
    <property type="molecule type" value="Genomic_DNA"/>
</dbReference>
<dbReference type="RefSeq" id="WP_062819763.1">
    <property type="nucleotide sequence ID" value="NZ_CP014352.1"/>
</dbReference>
<dbReference type="PANTHER" id="PTHR30146:SF109">
    <property type="entry name" value="HTH-TYPE TRANSCRIPTIONAL REGULATOR GALS"/>
    <property type="match status" value="1"/>
</dbReference>
<evidence type="ECO:0000256" key="3">
    <source>
        <dbReference type="ARBA" id="ARBA00023163"/>
    </source>
</evidence>
<dbReference type="AlphaFoldDB" id="A0AAC8YFT4"/>
<dbReference type="CDD" id="cd01392">
    <property type="entry name" value="HTH_LacI"/>
    <property type="match status" value="1"/>
</dbReference>
<gene>
    <name evidence="5" type="ORF">AXH35_10025</name>
</gene>
<accession>A0AAC8YFT4</accession>
<name>A0AAC8YFT4_9ACTN</name>
<dbReference type="InterPro" id="IPR010982">
    <property type="entry name" value="Lambda_DNA-bd_dom_sf"/>
</dbReference>
<dbReference type="SUPFAM" id="SSF47413">
    <property type="entry name" value="lambda repressor-like DNA-binding domains"/>
    <property type="match status" value="1"/>
</dbReference>
<keyword evidence="1" id="KW-0805">Transcription regulation</keyword>
<dbReference type="CDD" id="cd06267">
    <property type="entry name" value="PBP1_LacI_sugar_binding-like"/>
    <property type="match status" value="1"/>
</dbReference>